<evidence type="ECO:0008006" key="8">
    <source>
        <dbReference type="Google" id="ProtNLM"/>
    </source>
</evidence>
<keyword evidence="7" id="KW-1185">Reference proteome</keyword>
<organism evidence="6 7">
    <name type="scientific">Roseovarius litoreus</name>
    <dbReference type="NCBI Taxonomy" id="1155722"/>
    <lineage>
        <taxon>Bacteria</taxon>
        <taxon>Pseudomonadati</taxon>
        <taxon>Pseudomonadota</taxon>
        <taxon>Alphaproteobacteria</taxon>
        <taxon>Rhodobacterales</taxon>
        <taxon>Roseobacteraceae</taxon>
        <taxon>Roseovarius</taxon>
    </lineage>
</organism>
<feature type="transmembrane region" description="Helical" evidence="5">
    <location>
        <begin position="12"/>
        <end position="38"/>
    </location>
</feature>
<protein>
    <recommendedName>
        <fullName evidence="8">Spermidine/putrescine transport system permease protein</fullName>
    </recommendedName>
</protein>
<gene>
    <name evidence="6" type="ORF">SAMN05443432_10290</name>
</gene>
<reference evidence="6 7" key="1">
    <citation type="submission" date="2016-11" db="EMBL/GenBank/DDBJ databases">
        <authorList>
            <person name="Varghese N."/>
            <person name="Submissions S."/>
        </authorList>
    </citation>
    <scope>NUCLEOTIDE SEQUENCE [LARGE SCALE GENOMIC DNA]</scope>
    <source>
        <strain evidence="6 7">DSM 28249</strain>
    </source>
</reference>
<proteinExistence type="predicted"/>
<comment type="subcellular location">
    <subcellularLocation>
        <location evidence="1">Membrane</location>
        <topology evidence="1">Multi-pass membrane protein</topology>
    </subcellularLocation>
</comment>
<evidence type="ECO:0000256" key="4">
    <source>
        <dbReference type="ARBA" id="ARBA00023136"/>
    </source>
</evidence>
<evidence type="ECO:0000313" key="7">
    <source>
        <dbReference type="Proteomes" id="UP000322545"/>
    </source>
</evidence>
<keyword evidence="4 5" id="KW-0472">Membrane</keyword>
<dbReference type="EMBL" id="FRCB01000002">
    <property type="protein sequence ID" value="SHL64236.1"/>
    <property type="molecule type" value="Genomic_DNA"/>
</dbReference>
<evidence type="ECO:0000256" key="1">
    <source>
        <dbReference type="ARBA" id="ARBA00004141"/>
    </source>
</evidence>
<keyword evidence="2 5" id="KW-0812">Transmembrane</keyword>
<evidence type="ECO:0000256" key="3">
    <source>
        <dbReference type="ARBA" id="ARBA00022989"/>
    </source>
</evidence>
<name>A0A1M7CAS2_9RHOB</name>
<dbReference type="GO" id="GO:0016020">
    <property type="term" value="C:membrane"/>
    <property type="evidence" value="ECO:0007669"/>
    <property type="project" value="UniProtKB-SubCell"/>
</dbReference>
<keyword evidence="3 5" id="KW-1133">Transmembrane helix</keyword>
<evidence type="ECO:0000256" key="5">
    <source>
        <dbReference type="SAM" id="Phobius"/>
    </source>
</evidence>
<dbReference type="RefSeq" id="WP_223228310.1">
    <property type="nucleotide sequence ID" value="NZ_FRCB01000002.1"/>
</dbReference>
<dbReference type="SUPFAM" id="SSF161098">
    <property type="entry name" value="MetI-like"/>
    <property type="match status" value="1"/>
</dbReference>
<accession>A0A1M7CAS2</accession>
<evidence type="ECO:0000256" key="2">
    <source>
        <dbReference type="ARBA" id="ARBA00022692"/>
    </source>
</evidence>
<dbReference type="Gene3D" id="1.10.3720.10">
    <property type="entry name" value="MetI-like"/>
    <property type="match status" value="1"/>
</dbReference>
<dbReference type="InterPro" id="IPR035906">
    <property type="entry name" value="MetI-like_sf"/>
</dbReference>
<sequence>MTRSRPSLFSLVLSLPLLIWQLAFFAFPLLFLIAISFWSVRNFQMTPDLNFGNWERILTRGTFWDAYARSAMLATASAVLTVAFAAISFAYKERGK</sequence>
<feature type="transmembrane region" description="Helical" evidence="5">
    <location>
        <begin position="71"/>
        <end position="91"/>
    </location>
</feature>
<dbReference type="AlphaFoldDB" id="A0A1M7CAS2"/>
<evidence type="ECO:0000313" key="6">
    <source>
        <dbReference type="EMBL" id="SHL64236.1"/>
    </source>
</evidence>
<dbReference type="Proteomes" id="UP000322545">
    <property type="component" value="Unassembled WGS sequence"/>
</dbReference>